<dbReference type="AlphaFoldDB" id="A0A162DC25"/>
<comment type="caution">
    <text evidence="2">The sequence shown here is derived from an EMBL/GenBank/DDBJ whole genome shotgun (WGS) entry which is preliminary data.</text>
</comment>
<feature type="domain" description="Integrase catalytic" evidence="1">
    <location>
        <begin position="1"/>
        <end position="68"/>
    </location>
</feature>
<evidence type="ECO:0000313" key="3">
    <source>
        <dbReference type="Proteomes" id="UP000076858"/>
    </source>
</evidence>
<protein>
    <recommendedName>
        <fullName evidence="1">Integrase catalytic domain-containing protein</fullName>
    </recommendedName>
</protein>
<dbReference type="GO" id="GO:0015074">
    <property type="term" value="P:DNA integration"/>
    <property type="evidence" value="ECO:0007669"/>
    <property type="project" value="InterPro"/>
</dbReference>
<organism evidence="2 3">
    <name type="scientific">Daphnia magna</name>
    <dbReference type="NCBI Taxonomy" id="35525"/>
    <lineage>
        <taxon>Eukaryota</taxon>
        <taxon>Metazoa</taxon>
        <taxon>Ecdysozoa</taxon>
        <taxon>Arthropoda</taxon>
        <taxon>Crustacea</taxon>
        <taxon>Branchiopoda</taxon>
        <taxon>Diplostraca</taxon>
        <taxon>Cladocera</taxon>
        <taxon>Anomopoda</taxon>
        <taxon>Daphniidae</taxon>
        <taxon>Daphnia</taxon>
    </lineage>
</organism>
<name>A0A162DC25_9CRUS</name>
<dbReference type="PANTHER" id="PTHR37984:SF15">
    <property type="entry name" value="INTEGRASE CATALYTIC DOMAIN-CONTAINING PROTEIN"/>
    <property type="match status" value="1"/>
</dbReference>
<dbReference type="GO" id="GO:0003676">
    <property type="term" value="F:nucleic acid binding"/>
    <property type="evidence" value="ECO:0007669"/>
    <property type="project" value="InterPro"/>
</dbReference>
<sequence length="205" mass="22954">MSSYDIYHPQANGAVESMNRTLAVLLSMYFSTDRHDWDDTLKYVYFAYNTARQESTGYSPFVLLYRREQKLLTLLELGADPKPLLTEDCATANCVDRLLTKLSTAREMVKSTVIRGSFFSRQMGYILLFLFDGGDSLVPTVPLYAIPISLSLQPAKKIINLPEDADNGTHSVTFSNQPNFLSAAADLKTFLELSKDDVRVCSKIG</sequence>
<accession>A0A162DC25</accession>
<keyword evidence="3" id="KW-1185">Reference proteome</keyword>
<reference evidence="2 3" key="1">
    <citation type="submission" date="2016-03" db="EMBL/GenBank/DDBJ databases">
        <title>EvidentialGene: Evidence-directed Construction of Genes on Genomes.</title>
        <authorList>
            <person name="Gilbert D.G."/>
            <person name="Choi J.-H."/>
            <person name="Mockaitis K."/>
            <person name="Colbourne J."/>
            <person name="Pfrender M."/>
        </authorList>
    </citation>
    <scope>NUCLEOTIDE SEQUENCE [LARGE SCALE GENOMIC DNA]</scope>
    <source>
        <strain evidence="2 3">Xinb3</strain>
        <tissue evidence="2">Complete organism</tissue>
    </source>
</reference>
<dbReference type="InterPro" id="IPR012337">
    <property type="entry name" value="RNaseH-like_sf"/>
</dbReference>
<dbReference type="InterPro" id="IPR001584">
    <property type="entry name" value="Integrase_cat-core"/>
</dbReference>
<dbReference type="Gene3D" id="3.30.420.10">
    <property type="entry name" value="Ribonuclease H-like superfamily/Ribonuclease H"/>
    <property type="match status" value="1"/>
</dbReference>
<gene>
    <name evidence="2" type="ORF">APZ42_025939</name>
</gene>
<dbReference type="PANTHER" id="PTHR37984">
    <property type="entry name" value="PROTEIN CBG26694"/>
    <property type="match status" value="1"/>
</dbReference>
<evidence type="ECO:0000313" key="2">
    <source>
        <dbReference type="EMBL" id="KZS09754.1"/>
    </source>
</evidence>
<evidence type="ECO:0000259" key="1">
    <source>
        <dbReference type="PROSITE" id="PS50994"/>
    </source>
</evidence>
<dbReference type="PROSITE" id="PS50994">
    <property type="entry name" value="INTEGRASE"/>
    <property type="match status" value="1"/>
</dbReference>
<dbReference type="InterPro" id="IPR050951">
    <property type="entry name" value="Retrovirus_Pol_polyprotein"/>
</dbReference>
<dbReference type="STRING" id="35525.A0A162DC25"/>
<dbReference type="SUPFAM" id="SSF53098">
    <property type="entry name" value="Ribonuclease H-like"/>
    <property type="match status" value="1"/>
</dbReference>
<dbReference type="EMBL" id="LRGB01001992">
    <property type="protein sequence ID" value="KZS09754.1"/>
    <property type="molecule type" value="Genomic_DNA"/>
</dbReference>
<dbReference type="Proteomes" id="UP000076858">
    <property type="component" value="Unassembled WGS sequence"/>
</dbReference>
<proteinExistence type="predicted"/>
<dbReference type="InterPro" id="IPR036397">
    <property type="entry name" value="RNaseH_sf"/>
</dbReference>